<comment type="caution">
    <text evidence="1">The sequence shown here is derived from an EMBL/GenBank/DDBJ whole genome shotgun (WGS) entry which is preliminary data.</text>
</comment>
<dbReference type="AlphaFoldDB" id="A0A401WXP2"/>
<evidence type="ECO:0000313" key="2">
    <source>
        <dbReference type="Proteomes" id="UP000287300"/>
    </source>
</evidence>
<gene>
    <name evidence="1" type="ORF">NBRC3188_2760</name>
</gene>
<accession>A0A401WXP2</accession>
<dbReference type="Proteomes" id="UP000287300">
    <property type="component" value="Unassembled WGS sequence"/>
</dbReference>
<sequence length="31" mass="3265">MHAYTGTIGLQADEQVSSALGKAWSSHAMIC</sequence>
<organism evidence="1 2">
    <name type="scientific">Acetobacter pasteurianus NBRC 3188</name>
    <dbReference type="NCBI Taxonomy" id="1226663"/>
    <lineage>
        <taxon>Bacteria</taxon>
        <taxon>Pseudomonadati</taxon>
        <taxon>Pseudomonadota</taxon>
        <taxon>Alphaproteobacteria</taxon>
        <taxon>Acetobacterales</taxon>
        <taxon>Acetobacteraceae</taxon>
        <taxon>Acetobacter</taxon>
    </lineage>
</organism>
<proteinExistence type="predicted"/>
<evidence type="ECO:0000313" key="1">
    <source>
        <dbReference type="EMBL" id="GCD54063.1"/>
    </source>
</evidence>
<dbReference type="EMBL" id="BDES01000076">
    <property type="protein sequence ID" value="GCD54063.1"/>
    <property type="molecule type" value="Genomic_DNA"/>
</dbReference>
<reference evidence="1 2" key="1">
    <citation type="submission" date="2016-06" db="EMBL/GenBank/DDBJ databases">
        <title>Acetobacter pasteurianus NBRC 3188 whole genome sequencing project.</title>
        <authorList>
            <person name="Matsutani M."/>
            <person name="Shiwa Y."/>
            <person name="Okamoto-Kainuma A."/>
            <person name="Ishikawa M."/>
            <person name="Koizumi Y."/>
            <person name="Yoshikawa H."/>
            <person name="Yakushi T."/>
            <person name="Matsushita K."/>
        </authorList>
    </citation>
    <scope>NUCLEOTIDE SEQUENCE [LARGE SCALE GENOMIC DNA]</scope>
    <source>
        <strain evidence="1 2">NBRC 3188</strain>
    </source>
</reference>
<name>A0A401WXP2_ACEPA</name>
<protein>
    <submittedName>
        <fullName evidence="1">Uncharacterized protein</fullName>
    </submittedName>
</protein>